<accession>A0A652YHK3</accession>
<reference evidence="2" key="1">
    <citation type="submission" date="2019-07" db="EMBL/GenBank/DDBJ databases">
        <title>Genomic Encyclopedia of Type Strains, Phase IV (KMG-IV): sequencing the most valuable type-strain genomes for metagenomic binning, comparative biology and taxonomic classification.</title>
        <authorList>
            <person name="Goeker M."/>
        </authorList>
    </citation>
    <scope>NUCLEOTIDE SEQUENCE</scope>
    <source>
        <strain evidence="2">DSM 44596</strain>
    </source>
</reference>
<dbReference type="InterPro" id="IPR029068">
    <property type="entry name" value="Glyas_Bleomycin-R_OHBP_Dase"/>
</dbReference>
<dbReference type="PROSITE" id="PS51819">
    <property type="entry name" value="VOC"/>
    <property type="match status" value="1"/>
</dbReference>
<dbReference type="InterPro" id="IPR004360">
    <property type="entry name" value="Glyas_Fos-R_dOase_dom"/>
</dbReference>
<dbReference type="PANTHER" id="PTHR34109">
    <property type="entry name" value="BNAUNNG04460D PROTEIN-RELATED"/>
    <property type="match status" value="1"/>
</dbReference>
<dbReference type="AlphaFoldDB" id="A0A652YHK3"/>
<gene>
    <name evidence="2" type="ORF">FNL38_11442</name>
</gene>
<protein>
    <submittedName>
        <fullName evidence="2">Putative glyoxalase superfamily protein PhnB</fullName>
    </submittedName>
</protein>
<feature type="domain" description="VOC" evidence="1">
    <location>
        <begin position="38"/>
        <end position="158"/>
    </location>
</feature>
<dbReference type="Gene3D" id="3.30.720.110">
    <property type="match status" value="1"/>
</dbReference>
<evidence type="ECO:0000313" key="2">
    <source>
        <dbReference type="EMBL" id="TYQ00620.1"/>
    </source>
</evidence>
<name>A0A652YHK3_NOCGL</name>
<proteinExistence type="predicted"/>
<dbReference type="InterPro" id="IPR037523">
    <property type="entry name" value="VOC_core"/>
</dbReference>
<dbReference type="Gene3D" id="3.30.720.120">
    <property type="match status" value="1"/>
</dbReference>
<dbReference type="SUPFAM" id="SSF54593">
    <property type="entry name" value="Glyoxalase/Bleomycin resistance protein/Dihydroxybiphenyl dioxygenase"/>
    <property type="match status" value="1"/>
</dbReference>
<dbReference type="EMBL" id="VNIQ01000014">
    <property type="protein sequence ID" value="TYQ00620.1"/>
    <property type="molecule type" value="Genomic_DNA"/>
</dbReference>
<sequence length="161" mass="16754">MKFYSGAGGLRHRLVLRSTRGKGTAVGTDAVRTDAVGTVVWPTLVYADARAAVDFLVKAFGFVEKALYADGDVVAHAQLDWPGGGGVMLGSPRADSSIAGLPPGVGSVYIVVDDADGLHDRAVAAGAVITQGLRDEDYGSRGFTCRDPEGVFWSFGTYGGE</sequence>
<comment type="caution">
    <text evidence="2">The sequence shown here is derived from an EMBL/GenBank/DDBJ whole genome shotgun (WGS) entry which is preliminary data.</text>
</comment>
<organism evidence="2">
    <name type="scientific">Nocardia globerula</name>
    <dbReference type="NCBI Taxonomy" id="1818"/>
    <lineage>
        <taxon>Bacteria</taxon>
        <taxon>Bacillati</taxon>
        <taxon>Actinomycetota</taxon>
        <taxon>Actinomycetes</taxon>
        <taxon>Mycobacteriales</taxon>
        <taxon>Nocardiaceae</taxon>
        <taxon>Nocardia</taxon>
    </lineage>
</organism>
<evidence type="ECO:0000259" key="1">
    <source>
        <dbReference type="PROSITE" id="PS51819"/>
    </source>
</evidence>
<dbReference type="Pfam" id="PF00903">
    <property type="entry name" value="Glyoxalase"/>
    <property type="match status" value="1"/>
</dbReference>
<dbReference type="PANTHER" id="PTHR34109:SF1">
    <property type="entry name" value="VOC DOMAIN-CONTAINING PROTEIN"/>
    <property type="match status" value="1"/>
</dbReference>